<dbReference type="GO" id="GO:0016301">
    <property type="term" value="F:kinase activity"/>
    <property type="evidence" value="ECO:0007669"/>
    <property type="project" value="UniProtKB-KW"/>
</dbReference>
<keyword evidence="1" id="KW-0614">Plasmid</keyword>
<gene>
    <name evidence="1" type="ORF">LSJ_4040</name>
</gene>
<dbReference type="Proteomes" id="UP000029488">
    <property type="component" value="Plasmid pLMP1046"/>
</dbReference>
<dbReference type="RefSeq" id="WP_044005957.1">
    <property type="nucleotide sequence ID" value="NZ_CP007649.1"/>
</dbReference>
<protein>
    <submittedName>
        <fullName evidence="1">Putative kinase</fullName>
    </submittedName>
</protein>
<reference evidence="1 2" key="1">
    <citation type="journal article" date="2014" name="BMC Genomics">
        <title>Unusual genome complexity in Lactobacillus salivarius JCM1046.</title>
        <authorList>
            <person name="Raftis E.J."/>
            <person name="Forde B.M."/>
            <person name="Claesson M.J."/>
            <person name="O'Toole P.W."/>
        </authorList>
    </citation>
    <scope>NUCLEOTIDE SEQUENCE [LARGE SCALE GENOMIC DNA]</scope>
    <source>
        <strain evidence="1 2">JCM1046</strain>
        <plasmid evidence="1 2">pLMP1046</plasmid>
    </source>
</reference>
<proteinExistence type="predicted"/>
<accession>A0A089RZI5</accession>
<organism evidence="1 2">
    <name type="scientific">Ligilactobacillus salivarius</name>
    <dbReference type="NCBI Taxonomy" id="1624"/>
    <lineage>
        <taxon>Bacteria</taxon>
        <taxon>Bacillati</taxon>
        <taxon>Bacillota</taxon>
        <taxon>Bacilli</taxon>
        <taxon>Lactobacillales</taxon>
        <taxon>Lactobacillaceae</taxon>
        <taxon>Ligilactobacillus</taxon>
    </lineage>
</organism>
<sequence length="180" mass="20965">MVVDIRDFNNETNLKIKKVVFKKNISIEGTSAHIKRGSVINIENKPFIVLQIINAESHMFLNKVITKYQLIVQDATVNISELKNLDYKAYSKVRYLITDNLNYTTRGTNNNFLNVKIINRKENICYELIQKIVDIVSVQYVDTKLKVSYQVELVPIFYQEELNNLLIKENSSHLKLLTKI</sequence>
<dbReference type="AlphaFoldDB" id="A0A089RZI5"/>
<evidence type="ECO:0000313" key="1">
    <source>
        <dbReference type="EMBL" id="AIR11817.1"/>
    </source>
</evidence>
<geneLocation type="plasmid" evidence="1 2">
    <name>pLMP1046</name>
</geneLocation>
<dbReference type="KEGG" id="lsj:LSJ_4040"/>
<name>A0A089RZI5_9LACO</name>
<dbReference type="EMBL" id="CP007649">
    <property type="protein sequence ID" value="AIR11817.1"/>
    <property type="molecule type" value="Genomic_DNA"/>
</dbReference>
<evidence type="ECO:0000313" key="2">
    <source>
        <dbReference type="Proteomes" id="UP000029488"/>
    </source>
</evidence>
<keyword evidence="1" id="KW-0418">Kinase</keyword>
<keyword evidence="1" id="KW-0808">Transferase</keyword>